<feature type="transmembrane region" description="Helical" evidence="2">
    <location>
        <begin position="226"/>
        <end position="245"/>
    </location>
</feature>
<keyword evidence="4" id="KW-1185">Reference proteome</keyword>
<evidence type="ECO:0000313" key="4">
    <source>
        <dbReference type="Proteomes" id="UP000185924"/>
    </source>
</evidence>
<dbReference type="OrthoDB" id="635705at2"/>
<feature type="coiled-coil region" evidence="1">
    <location>
        <begin position="305"/>
        <end position="339"/>
    </location>
</feature>
<accession>A0A1N6Z9P3</accession>
<feature type="transmembrane region" description="Helical" evidence="2">
    <location>
        <begin position="137"/>
        <end position="157"/>
    </location>
</feature>
<dbReference type="STRING" id="1077936.SAMN05421545_2841"/>
<feature type="transmembrane region" description="Helical" evidence="2">
    <location>
        <begin position="277"/>
        <end position="298"/>
    </location>
</feature>
<organism evidence="3 4">
    <name type="scientific">Pontibacter lucknowensis</name>
    <dbReference type="NCBI Taxonomy" id="1077936"/>
    <lineage>
        <taxon>Bacteria</taxon>
        <taxon>Pseudomonadati</taxon>
        <taxon>Bacteroidota</taxon>
        <taxon>Cytophagia</taxon>
        <taxon>Cytophagales</taxon>
        <taxon>Hymenobacteraceae</taxon>
        <taxon>Pontibacter</taxon>
    </lineage>
</organism>
<sequence>MVKLFKGIFDSAAPAEVLERTPSYQDFVLIDWYDEGKAKAQNHGASETGLKTCIGKIYHNHKEILRQDEIEQEKAKQPFRVKLREYTMKNEVYHNRLEKIKHVEVPKIEEKIEALQEEIREMKRNPQDFIGDKVGKAGFVIGTIILTFLTVYLFIFYSSASFSAFFKEFTVGELGVANSIFDAQALTKAYRDGFTELVLILTIPFVFLGLGYLIHKFQEVKGWAKYPRIAMMIAVTFIFDAILAYEITEKIYNIKAENSFDDIPPYTVAMAFQSVNFWLIIFAGFVVYLVWGLVFDFVMEAYGKLDQLSVIVNAKREEIAKKEEQLHKLEEETDKLNNVIGTNNTEIEKLKTILDHSDIIKPKELEHSLMRFLDGWLEFLNFNSRDEAARQNAHNLVCEFIELNVKPMQALAQDNEK</sequence>
<dbReference type="RefSeq" id="WP_076422580.1">
    <property type="nucleotide sequence ID" value="NZ_FTNM01000004.1"/>
</dbReference>
<protein>
    <submittedName>
        <fullName evidence="3">Uncharacterized protein</fullName>
    </submittedName>
</protein>
<keyword evidence="2" id="KW-0812">Transmembrane</keyword>
<evidence type="ECO:0000256" key="2">
    <source>
        <dbReference type="SAM" id="Phobius"/>
    </source>
</evidence>
<dbReference type="Proteomes" id="UP000185924">
    <property type="component" value="Unassembled WGS sequence"/>
</dbReference>
<proteinExistence type="predicted"/>
<dbReference type="EMBL" id="FTNM01000004">
    <property type="protein sequence ID" value="SIR23466.1"/>
    <property type="molecule type" value="Genomic_DNA"/>
</dbReference>
<evidence type="ECO:0000313" key="3">
    <source>
        <dbReference type="EMBL" id="SIR23466.1"/>
    </source>
</evidence>
<keyword evidence="1" id="KW-0175">Coiled coil</keyword>
<keyword evidence="2" id="KW-0472">Membrane</keyword>
<name>A0A1N6Z9P3_9BACT</name>
<feature type="transmembrane region" description="Helical" evidence="2">
    <location>
        <begin position="197"/>
        <end position="214"/>
    </location>
</feature>
<gene>
    <name evidence="3" type="ORF">SAMN05421545_2841</name>
</gene>
<dbReference type="AlphaFoldDB" id="A0A1N6Z9P3"/>
<keyword evidence="2" id="KW-1133">Transmembrane helix</keyword>
<evidence type="ECO:0000256" key="1">
    <source>
        <dbReference type="SAM" id="Coils"/>
    </source>
</evidence>
<reference evidence="4" key="1">
    <citation type="submission" date="2017-01" db="EMBL/GenBank/DDBJ databases">
        <authorList>
            <person name="Varghese N."/>
            <person name="Submissions S."/>
        </authorList>
    </citation>
    <scope>NUCLEOTIDE SEQUENCE [LARGE SCALE GENOMIC DNA]</scope>
    <source>
        <strain evidence="4">DM9</strain>
    </source>
</reference>